<dbReference type="EMBL" id="FMZM01000012">
    <property type="protein sequence ID" value="SDD90709.1"/>
    <property type="molecule type" value="Genomic_DNA"/>
</dbReference>
<dbReference type="Proteomes" id="UP000199034">
    <property type="component" value="Unassembled WGS sequence"/>
</dbReference>
<dbReference type="STRING" id="1045774.SAMN05421872_11278"/>
<reference evidence="1 2" key="1">
    <citation type="submission" date="2016-10" db="EMBL/GenBank/DDBJ databases">
        <authorList>
            <person name="de Groot N.N."/>
        </authorList>
    </citation>
    <scope>NUCLEOTIDE SEQUENCE [LARGE SCALE GENOMIC DNA]</scope>
    <source>
        <strain evidence="1 2">CGMCC 4.6858</strain>
    </source>
</reference>
<protein>
    <submittedName>
        <fullName evidence="1">Uncharacterized protein</fullName>
    </submittedName>
</protein>
<name>A0A1G6YJX8_9ACTN</name>
<evidence type="ECO:0000313" key="1">
    <source>
        <dbReference type="EMBL" id="SDD90709.1"/>
    </source>
</evidence>
<proteinExistence type="predicted"/>
<dbReference type="InterPro" id="IPR008254">
    <property type="entry name" value="Flavodoxin/NO_synth"/>
</dbReference>
<keyword evidence="2" id="KW-1185">Reference proteome</keyword>
<dbReference type="AlphaFoldDB" id="A0A1G6YJX8"/>
<dbReference type="GO" id="GO:0010181">
    <property type="term" value="F:FMN binding"/>
    <property type="evidence" value="ECO:0007669"/>
    <property type="project" value="InterPro"/>
</dbReference>
<dbReference type="SUPFAM" id="SSF52218">
    <property type="entry name" value="Flavoproteins"/>
    <property type="match status" value="1"/>
</dbReference>
<accession>A0A1G6YJX8</accession>
<dbReference type="Gene3D" id="3.40.50.360">
    <property type="match status" value="1"/>
</dbReference>
<dbReference type="InterPro" id="IPR029039">
    <property type="entry name" value="Flavoprotein-like_sf"/>
</dbReference>
<dbReference type="PROSITE" id="PS50902">
    <property type="entry name" value="FLAVODOXIN_LIKE"/>
    <property type="match status" value="1"/>
</dbReference>
<dbReference type="RefSeq" id="WP_090860094.1">
    <property type="nucleotide sequence ID" value="NZ_FMZM01000012.1"/>
</dbReference>
<organism evidence="1 2">
    <name type="scientific">Nocardioides lianchengensis</name>
    <dbReference type="NCBI Taxonomy" id="1045774"/>
    <lineage>
        <taxon>Bacteria</taxon>
        <taxon>Bacillati</taxon>
        <taxon>Actinomycetota</taxon>
        <taxon>Actinomycetes</taxon>
        <taxon>Propionibacteriales</taxon>
        <taxon>Nocardioidaceae</taxon>
        <taxon>Nocardioides</taxon>
    </lineage>
</organism>
<gene>
    <name evidence="1" type="ORF">SAMN05421872_11278</name>
</gene>
<sequence>MSTPAGRALVARESLFGNTARLATAVACGLTRSGLEVDTVDVGAESEGRPPMPVASYDLLVVGSPTHAFTLSRASTRAEAVEQGAPAERAGRGMREWLAELPAEVSGQRAAAFDTRLAHLQHLPGSASAKATRVLRRHGYRTDEPISFYVTDGVGPLLEDELARAETWGAYLGIRLRSDAVAS</sequence>
<dbReference type="OrthoDB" id="3253043at2"/>
<evidence type="ECO:0000313" key="2">
    <source>
        <dbReference type="Proteomes" id="UP000199034"/>
    </source>
</evidence>